<keyword evidence="1" id="KW-0255">Endonuclease</keyword>
<reference evidence="1 2" key="2">
    <citation type="submission" date="2019-11" db="EMBL/GenBank/DDBJ databases">
        <authorList>
            <person name="Lu H."/>
        </authorList>
    </citation>
    <scope>NUCLEOTIDE SEQUENCE [LARGE SCALE GENOMIC DNA]</scope>
    <source>
        <strain evidence="1 2">FIM1</strain>
    </source>
</reference>
<evidence type="ECO:0000313" key="1">
    <source>
        <dbReference type="EMBL" id="QGN16034.1"/>
    </source>
</evidence>
<proteinExistence type="predicted"/>
<dbReference type="Proteomes" id="UP000422736">
    <property type="component" value="Chromosome 4"/>
</dbReference>
<organism evidence="1 2">
    <name type="scientific">Kluyveromyces marxianus</name>
    <name type="common">Yeast</name>
    <name type="synonym">Candida kefyr</name>
    <dbReference type="NCBI Taxonomy" id="4911"/>
    <lineage>
        <taxon>Eukaryota</taxon>
        <taxon>Fungi</taxon>
        <taxon>Dikarya</taxon>
        <taxon>Ascomycota</taxon>
        <taxon>Saccharomycotina</taxon>
        <taxon>Saccharomycetes</taxon>
        <taxon>Saccharomycetales</taxon>
        <taxon>Saccharomycetaceae</taxon>
        <taxon>Kluyveromyces</taxon>
    </lineage>
</organism>
<dbReference type="GO" id="GO:0004519">
    <property type="term" value="F:endonuclease activity"/>
    <property type="evidence" value="ECO:0007669"/>
    <property type="project" value="UniProtKB-KW"/>
</dbReference>
<keyword evidence="1" id="KW-0540">Nuclease</keyword>
<accession>A0ABX6EYT9</accession>
<keyword evidence="1" id="KW-0378">Hydrolase</keyword>
<evidence type="ECO:0000313" key="2">
    <source>
        <dbReference type="Proteomes" id="UP000422736"/>
    </source>
</evidence>
<dbReference type="EMBL" id="CP015057">
    <property type="protein sequence ID" value="QGN16034.1"/>
    <property type="molecule type" value="Genomic_DNA"/>
</dbReference>
<keyword evidence="2" id="KW-1185">Reference proteome</keyword>
<reference evidence="1 2" key="1">
    <citation type="submission" date="2016-03" db="EMBL/GenBank/DDBJ databases">
        <title>How can Kluyveromyces marxianus grow so fast - potential evolutionary course in Saccharomyces Complex revealed by comparative genomics.</title>
        <authorList>
            <person name="Mo W."/>
            <person name="Lu W."/>
            <person name="Yang X."/>
            <person name="Qi J."/>
            <person name="Lv H."/>
        </authorList>
    </citation>
    <scope>NUCLEOTIDE SEQUENCE [LARGE SCALE GENOMIC DNA]</scope>
    <source>
        <strain evidence="1 2">FIM1</strain>
    </source>
</reference>
<protein>
    <submittedName>
        <fullName evidence="1">Endonuclease SAE2</fullName>
    </submittedName>
</protein>
<gene>
    <name evidence="1" type="primary">SAE2</name>
    <name evidence="1" type="ORF">FIM1_2734</name>
</gene>
<name>A0ABX6EYT9_KLUMA</name>
<sequence>MSQETEESLESWLHNLEWSQLLSLQKQLVSEMDRRYCELSTTKEINVKNELDEMVEELPSTQFDPVLHKTHSKRCGTDLSAGRRTIKKEELSEAISLRRNMELLSSPLKENEIILDSQASDILKEQDTNIRLSQQAVDLKQRLPKSPVKRTLFSQRSTENNKKQKCMIDFNINPITKKPWIYEDFKPNDSMSDKKGKRTSKKVARFHEKAGSPIKDKQRTILNDNGLLETVDHQTQRQQQQFTPKKQEIPDLHFEDDSFENLRVRSKSPPGYGRLNFPTTQERIDDKEESKKLLYQKTKERFLEATNNLVPITEREFYFRNSKLNDIVDDGNFTWTAEELKIFTR</sequence>